<feature type="transmembrane region" description="Helical" evidence="7">
    <location>
        <begin position="46"/>
        <end position="71"/>
    </location>
</feature>
<feature type="non-terminal residue" evidence="8">
    <location>
        <position position="1"/>
    </location>
</feature>
<dbReference type="PANTHER" id="PTHR12479">
    <property type="entry name" value="LYSOSOMAL-ASSOCIATED TRANSMEMBRANE PROTEIN"/>
    <property type="match status" value="1"/>
</dbReference>
<keyword evidence="3" id="KW-0813">Transport</keyword>
<evidence type="ECO:0000313" key="8">
    <source>
        <dbReference type="EMBL" id="CDG69064.1"/>
    </source>
</evidence>
<dbReference type="GO" id="GO:0005765">
    <property type="term" value="C:lysosomal membrane"/>
    <property type="evidence" value="ECO:0007669"/>
    <property type="project" value="TreeGrafter"/>
</dbReference>
<feature type="transmembrane region" description="Helical" evidence="7">
    <location>
        <begin position="98"/>
        <end position="119"/>
    </location>
</feature>
<evidence type="ECO:0000256" key="3">
    <source>
        <dbReference type="ARBA" id="ARBA00022448"/>
    </source>
</evidence>
<feature type="transmembrane region" description="Helical" evidence="7">
    <location>
        <begin position="126"/>
        <end position="151"/>
    </location>
</feature>
<name>T2MAD5_HYDVU</name>
<reference evidence="8" key="1">
    <citation type="journal article" date="2013" name="Genome Biol. Evol.">
        <title>Punctuated emergences of genetic and phenotypic innovations in eumetazoan, bilaterian, euteleostome, and hominidae ancestors.</title>
        <authorList>
            <person name="Wenger Y."/>
            <person name="Galliot B."/>
        </authorList>
    </citation>
    <scope>NUCLEOTIDE SEQUENCE</scope>
    <source>
        <tissue evidence="8">Whole animals</tissue>
    </source>
</reference>
<gene>
    <name evidence="8" type="primary">LAPTM4B</name>
</gene>
<dbReference type="AlphaFoldDB" id="T2MAD5"/>
<keyword evidence="5 7" id="KW-1133">Transmembrane helix</keyword>
<dbReference type="InterPro" id="IPR004687">
    <property type="entry name" value="LAPTM4/5"/>
</dbReference>
<evidence type="ECO:0000256" key="1">
    <source>
        <dbReference type="ARBA" id="ARBA00004127"/>
    </source>
</evidence>
<evidence type="ECO:0000256" key="7">
    <source>
        <dbReference type="SAM" id="Phobius"/>
    </source>
</evidence>
<feature type="transmembrane region" description="Helical" evidence="7">
    <location>
        <begin position="181"/>
        <end position="205"/>
    </location>
</feature>
<comment type="subcellular location">
    <subcellularLocation>
        <location evidence="1">Endomembrane system</location>
        <topology evidence="1">Multi-pass membrane protein</topology>
    </subcellularLocation>
</comment>
<evidence type="ECO:0000256" key="2">
    <source>
        <dbReference type="ARBA" id="ARBA00010076"/>
    </source>
</evidence>
<evidence type="ECO:0000256" key="4">
    <source>
        <dbReference type="ARBA" id="ARBA00022692"/>
    </source>
</evidence>
<dbReference type="EMBL" id="HAAD01002832">
    <property type="protein sequence ID" value="CDG69064.1"/>
    <property type="molecule type" value="mRNA"/>
</dbReference>
<evidence type="ECO:0000256" key="5">
    <source>
        <dbReference type="ARBA" id="ARBA00022989"/>
    </source>
</evidence>
<accession>T2MAD5</accession>
<proteinExistence type="evidence at transcript level"/>
<organism evidence="8">
    <name type="scientific">Hydra vulgaris</name>
    <name type="common">Hydra</name>
    <name type="synonym">Hydra attenuata</name>
    <dbReference type="NCBI Taxonomy" id="6087"/>
    <lineage>
        <taxon>Eukaryota</taxon>
        <taxon>Metazoa</taxon>
        <taxon>Cnidaria</taxon>
        <taxon>Hydrozoa</taxon>
        <taxon>Hydroidolina</taxon>
        <taxon>Anthoathecata</taxon>
        <taxon>Aplanulata</taxon>
        <taxon>Hydridae</taxon>
        <taxon>Hydra</taxon>
    </lineage>
</organism>
<dbReference type="Pfam" id="PF03821">
    <property type="entry name" value="Mtp"/>
    <property type="match status" value="1"/>
</dbReference>
<dbReference type="OrthoDB" id="10002163at2759"/>
<comment type="similarity">
    <text evidence="2">Belongs to the LAPTM4/LAPTM5 transporter family.</text>
</comment>
<sequence length="252" mass="28983">RNFLCSNCVKRRFYKKMKSEENIRIQSISDERMKPTRCCLCMDVRLATVLIGLFCMAVNAAGFIASTTVMLKNKEKLGEWKYFSNVKQASTSHAVDQLIGLSVTSICFVIIIALVYGAIKRKSNYILPFFCLQVFDATVTLMVAATMISYAPQVKYFIENHPEVYMSADCISHMSVEKFRYFLVLFWLVMLTAKYFMMTVVWSCYKYCKSFEERQSLVQLPQMLYHGNMDTVTNLPSYEDVVKIAPPPAYSS</sequence>
<dbReference type="PANTHER" id="PTHR12479:SF10">
    <property type="entry name" value="LYSOSOMAL-ASSOCIATED TRANSMEMBRANE PROTEIN"/>
    <property type="match status" value="1"/>
</dbReference>
<dbReference type="InterPro" id="IPR051115">
    <property type="entry name" value="LAPTM_transporter"/>
</dbReference>
<protein>
    <submittedName>
        <fullName evidence="8">Lysosomal-associated transmembrane protein 4B</fullName>
    </submittedName>
</protein>
<keyword evidence="6 7" id="KW-0472">Membrane</keyword>
<evidence type="ECO:0000256" key="6">
    <source>
        <dbReference type="ARBA" id="ARBA00023136"/>
    </source>
</evidence>
<dbReference type="GO" id="GO:0012505">
    <property type="term" value="C:endomembrane system"/>
    <property type="evidence" value="ECO:0007669"/>
    <property type="project" value="UniProtKB-SubCell"/>
</dbReference>
<keyword evidence="4 7" id="KW-0812">Transmembrane</keyword>